<dbReference type="Gene3D" id="3.90.1140.10">
    <property type="entry name" value="Cyclic phosphodiesterase"/>
    <property type="match status" value="1"/>
</dbReference>
<evidence type="ECO:0000256" key="1">
    <source>
        <dbReference type="SAM" id="MobiDB-lite"/>
    </source>
</evidence>
<feature type="region of interest" description="Disordered" evidence="1">
    <location>
        <begin position="195"/>
        <end position="226"/>
    </location>
</feature>
<organism evidence="2 3">
    <name type="scientific">[Myrmecia] bisecta</name>
    <dbReference type="NCBI Taxonomy" id="41462"/>
    <lineage>
        <taxon>Eukaryota</taxon>
        <taxon>Viridiplantae</taxon>
        <taxon>Chlorophyta</taxon>
        <taxon>core chlorophytes</taxon>
        <taxon>Trebouxiophyceae</taxon>
        <taxon>Trebouxiales</taxon>
        <taxon>Trebouxiaceae</taxon>
        <taxon>Myrmecia</taxon>
    </lineage>
</organism>
<comment type="caution">
    <text evidence="2">The sequence shown here is derived from an EMBL/GenBank/DDBJ whole genome shotgun (WGS) entry which is preliminary data.</text>
</comment>
<evidence type="ECO:0000313" key="3">
    <source>
        <dbReference type="Proteomes" id="UP001489004"/>
    </source>
</evidence>
<dbReference type="AlphaFoldDB" id="A0AAW1PRU3"/>
<dbReference type="EMBL" id="JALJOR010000008">
    <property type="protein sequence ID" value="KAK9812703.1"/>
    <property type="molecule type" value="Genomic_DNA"/>
</dbReference>
<accession>A0AAW1PRU3</accession>
<name>A0AAW1PRU3_9CHLO</name>
<gene>
    <name evidence="2" type="ORF">WJX72_002341</name>
</gene>
<dbReference type="PANTHER" id="PTHR37204">
    <property type="entry name" value="TRANSMEMBRANE PROTEIN"/>
    <property type="match status" value="1"/>
</dbReference>
<dbReference type="Proteomes" id="UP001489004">
    <property type="component" value="Unassembled WGS sequence"/>
</dbReference>
<sequence length="361" mass="38444">MQALPALAGDVQRSSKLLLPSQQPLAMSMGSLEADKSVVRHALLPSGGSGGSLKTHKKGEAKVHMVGSVPDMSASWSAKVAVTTEQQADALAMAQVYGSMREKFAAHGLNLAAVRATRQYYANLDGPNATPHPLQYAHFPTPLEDGAVRLGVFLLGSAPSLAARAVEATQEVFSALPEGMQPHASGQTDLHLTIFMPSQPSDPRPDPFAPDGGLDPKSAPHPIPAPTAETLTQEVQVFRDLAATTRPPRFEVHSLVFADSGTLLLCFVDTSKRLAGLRAQLRIAFTGGAARQSSIMHITLGRVLAPKQLTADDIAAVQAKCDTWTAKLRGTAFTPDALWHVQELTFTSVDGKRERLALNQD</sequence>
<keyword evidence="3" id="KW-1185">Reference proteome</keyword>
<evidence type="ECO:0000313" key="2">
    <source>
        <dbReference type="EMBL" id="KAK9812703.1"/>
    </source>
</evidence>
<reference evidence="2 3" key="1">
    <citation type="journal article" date="2024" name="Nat. Commun.">
        <title>Phylogenomics reveals the evolutionary origins of lichenization in chlorophyte algae.</title>
        <authorList>
            <person name="Puginier C."/>
            <person name="Libourel C."/>
            <person name="Otte J."/>
            <person name="Skaloud P."/>
            <person name="Haon M."/>
            <person name="Grisel S."/>
            <person name="Petersen M."/>
            <person name="Berrin J.G."/>
            <person name="Delaux P.M."/>
            <person name="Dal Grande F."/>
            <person name="Keller J."/>
        </authorList>
    </citation>
    <scope>NUCLEOTIDE SEQUENCE [LARGE SCALE GENOMIC DNA]</scope>
    <source>
        <strain evidence="2 3">SAG 2043</strain>
    </source>
</reference>
<dbReference type="PANTHER" id="PTHR37204:SF1">
    <property type="entry name" value="TRANSMEMBRANE PROTEIN"/>
    <property type="match status" value="1"/>
</dbReference>
<protein>
    <submittedName>
        <fullName evidence="2">Uncharacterized protein</fullName>
    </submittedName>
</protein>
<proteinExistence type="predicted"/>